<dbReference type="InterPro" id="IPR029058">
    <property type="entry name" value="AB_hydrolase_fold"/>
</dbReference>
<feature type="domain" description="BD-FAE-like" evidence="3">
    <location>
        <begin position="67"/>
        <end position="188"/>
    </location>
</feature>
<feature type="signal peptide" evidence="2">
    <location>
        <begin position="1"/>
        <end position="16"/>
    </location>
</feature>
<dbReference type="Proteomes" id="UP000324974">
    <property type="component" value="Chromosome"/>
</dbReference>
<keyword evidence="2" id="KW-0732">Signal</keyword>
<proteinExistence type="predicted"/>
<dbReference type="PANTHER" id="PTHR48081:SF6">
    <property type="entry name" value="PEPTIDASE S9 PROLYL OLIGOPEPTIDASE CATALYTIC DOMAIN-CONTAINING PROTEIN"/>
    <property type="match status" value="1"/>
</dbReference>
<dbReference type="SUPFAM" id="SSF53474">
    <property type="entry name" value="alpha/beta-Hydrolases"/>
    <property type="match status" value="1"/>
</dbReference>
<dbReference type="Pfam" id="PF20434">
    <property type="entry name" value="BD-FAE"/>
    <property type="match status" value="1"/>
</dbReference>
<dbReference type="KEGG" id="lrs:PX52LOC_07143"/>
<name>A0A5C1APH6_9BACT</name>
<dbReference type="Gene3D" id="3.40.50.1820">
    <property type="entry name" value="alpha/beta hydrolase"/>
    <property type="match status" value="1"/>
</dbReference>
<evidence type="ECO:0000259" key="3">
    <source>
        <dbReference type="Pfam" id="PF20434"/>
    </source>
</evidence>
<dbReference type="EMBL" id="CP042425">
    <property type="protein sequence ID" value="QEL20057.1"/>
    <property type="molecule type" value="Genomic_DNA"/>
</dbReference>
<evidence type="ECO:0000256" key="2">
    <source>
        <dbReference type="SAM" id="SignalP"/>
    </source>
</evidence>
<protein>
    <submittedName>
        <fullName evidence="4">Alpha/beta hydrolase</fullName>
    </submittedName>
</protein>
<dbReference type="AlphaFoldDB" id="A0A5C1APH6"/>
<dbReference type="GO" id="GO:0016787">
    <property type="term" value="F:hydrolase activity"/>
    <property type="evidence" value="ECO:0007669"/>
    <property type="project" value="UniProtKB-KW"/>
</dbReference>
<keyword evidence="5" id="KW-1185">Reference proteome</keyword>
<reference evidence="5" key="1">
    <citation type="submission" date="2019-08" db="EMBL/GenBank/DDBJ databases">
        <title>Limnoglobus roseus gen. nov., sp. nov., a novel freshwater planctomycete with a giant genome from the family Gemmataceae.</title>
        <authorList>
            <person name="Kulichevskaya I.S."/>
            <person name="Naumoff D.G."/>
            <person name="Miroshnikov K."/>
            <person name="Ivanova A."/>
            <person name="Philippov D.A."/>
            <person name="Hakobyan A."/>
            <person name="Rijpstra I.C."/>
            <person name="Sinninghe Damste J.S."/>
            <person name="Liesack W."/>
            <person name="Dedysh S.N."/>
        </authorList>
    </citation>
    <scope>NUCLEOTIDE SEQUENCE [LARGE SCALE GENOMIC DNA]</scope>
    <source>
        <strain evidence="5">PX52</strain>
    </source>
</reference>
<sequence length="291" mass="31491">MRSLVLLLLFASASLADDPKPTVTLDLWPGKAPGETKDLPPEALNVPKAGQIEVKRLGNVSKPQISVYQPENPNGACVVIAPGGGYSILAIEHEGTDVAKWLNSLKVTAVVLKYRVPKREKQSPDNLAMQQDAQRAVGLVRSKAKEWKLDPAKIGMLGFSAGGHLTACLCTNNEKRLYDKVDDADAVSCRPDFAVLVYPAYLVKKDTTDVTDQLPVTKQTPPTFFAHASDDPVSCENSIGFYRALKKNGVPAEMHLFAKGGHGFGMQPNRGPASDWPKLCGDWMKATGIVK</sequence>
<evidence type="ECO:0000313" key="4">
    <source>
        <dbReference type="EMBL" id="QEL20057.1"/>
    </source>
</evidence>
<dbReference type="InterPro" id="IPR050300">
    <property type="entry name" value="GDXG_lipolytic_enzyme"/>
</dbReference>
<accession>A0A5C1APH6</accession>
<evidence type="ECO:0000256" key="1">
    <source>
        <dbReference type="ARBA" id="ARBA00022801"/>
    </source>
</evidence>
<dbReference type="InterPro" id="IPR049492">
    <property type="entry name" value="BD-FAE-like_dom"/>
</dbReference>
<organism evidence="4 5">
    <name type="scientific">Limnoglobus roseus</name>
    <dbReference type="NCBI Taxonomy" id="2598579"/>
    <lineage>
        <taxon>Bacteria</taxon>
        <taxon>Pseudomonadati</taxon>
        <taxon>Planctomycetota</taxon>
        <taxon>Planctomycetia</taxon>
        <taxon>Gemmatales</taxon>
        <taxon>Gemmataceae</taxon>
        <taxon>Limnoglobus</taxon>
    </lineage>
</organism>
<dbReference type="PANTHER" id="PTHR48081">
    <property type="entry name" value="AB HYDROLASE SUPERFAMILY PROTEIN C4A8.06C"/>
    <property type="match status" value="1"/>
</dbReference>
<gene>
    <name evidence="4" type="ORF">PX52LOC_07143</name>
</gene>
<feature type="chain" id="PRO_5022908945" evidence="2">
    <location>
        <begin position="17"/>
        <end position="291"/>
    </location>
</feature>
<keyword evidence="1 4" id="KW-0378">Hydrolase</keyword>
<evidence type="ECO:0000313" key="5">
    <source>
        <dbReference type="Proteomes" id="UP000324974"/>
    </source>
</evidence>
<dbReference type="RefSeq" id="WP_218575213.1">
    <property type="nucleotide sequence ID" value="NZ_CP042425.1"/>
</dbReference>